<dbReference type="Gramene" id="rna-AYBTSS11_LOCUS11354">
    <property type="protein sequence ID" value="CAJ1943434.1"/>
    <property type="gene ID" value="gene-AYBTSS11_LOCUS11354"/>
</dbReference>
<dbReference type="EMBL" id="OY731400">
    <property type="protein sequence ID" value="CAJ1943434.1"/>
    <property type="molecule type" value="Genomic_DNA"/>
</dbReference>
<proteinExistence type="predicted"/>
<accession>A0AA86S6P3</accession>
<evidence type="ECO:0000313" key="2">
    <source>
        <dbReference type="Proteomes" id="UP001189624"/>
    </source>
</evidence>
<protein>
    <submittedName>
        <fullName evidence="1">Uncharacterized protein</fullName>
    </submittedName>
</protein>
<gene>
    <name evidence="1" type="ORF">AYBTSS11_LOCUS11354</name>
</gene>
<keyword evidence="2" id="KW-1185">Reference proteome</keyword>
<evidence type="ECO:0000313" key="1">
    <source>
        <dbReference type="EMBL" id="CAJ1943434.1"/>
    </source>
</evidence>
<reference evidence="1" key="1">
    <citation type="submission" date="2023-10" db="EMBL/GenBank/DDBJ databases">
        <authorList>
            <person name="Domelevo Entfellner J.-B."/>
        </authorList>
    </citation>
    <scope>NUCLEOTIDE SEQUENCE</scope>
</reference>
<organism evidence="1 2">
    <name type="scientific">Sphenostylis stenocarpa</name>
    <dbReference type="NCBI Taxonomy" id="92480"/>
    <lineage>
        <taxon>Eukaryota</taxon>
        <taxon>Viridiplantae</taxon>
        <taxon>Streptophyta</taxon>
        <taxon>Embryophyta</taxon>
        <taxon>Tracheophyta</taxon>
        <taxon>Spermatophyta</taxon>
        <taxon>Magnoliopsida</taxon>
        <taxon>eudicotyledons</taxon>
        <taxon>Gunneridae</taxon>
        <taxon>Pentapetalae</taxon>
        <taxon>rosids</taxon>
        <taxon>fabids</taxon>
        <taxon>Fabales</taxon>
        <taxon>Fabaceae</taxon>
        <taxon>Papilionoideae</taxon>
        <taxon>50 kb inversion clade</taxon>
        <taxon>NPAAA clade</taxon>
        <taxon>indigoferoid/millettioid clade</taxon>
        <taxon>Phaseoleae</taxon>
        <taxon>Sphenostylis</taxon>
    </lineage>
</organism>
<sequence>MTGHFPFWFESGNAVNCVTTVGSLEKAPHACQRGAILQVGPTQSSIPRNYRRSSLLSLTYLNAISDTVKHSQEED</sequence>
<dbReference type="AlphaFoldDB" id="A0AA86S6P3"/>
<dbReference type="Proteomes" id="UP001189624">
    <property type="component" value="Chromosome 3"/>
</dbReference>
<name>A0AA86S6P3_9FABA</name>